<comment type="caution">
    <text evidence="1">The sequence shown here is derived from an EMBL/GenBank/DDBJ whole genome shotgun (WGS) entry which is preliminary data.</text>
</comment>
<evidence type="ECO:0000313" key="1">
    <source>
        <dbReference type="EMBL" id="RXI06986.1"/>
    </source>
</evidence>
<name>A0A498KHW0_MALDO</name>
<keyword evidence="2" id="KW-1185">Reference proteome</keyword>
<accession>A0A498KHW0</accession>
<dbReference type="AlphaFoldDB" id="A0A498KHW0"/>
<proteinExistence type="predicted"/>
<protein>
    <submittedName>
        <fullName evidence="1">Uncharacterized protein</fullName>
    </submittedName>
</protein>
<sequence>MMLGCSHSYYFTGPSSPSFQLYSNVRYYSQHRSRLLGVDPCRHSKNKPHLWFAYYKSDLSSQNERRPEGIYLDSEGCYAVFTVQRNDSFATEVCVSIYLDEIISRVRSLVKLDSVE</sequence>
<dbReference type="EMBL" id="RDQH01000328">
    <property type="protein sequence ID" value="RXI06986.1"/>
    <property type="molecule type" value="Genomic_DNA"/>
</dbReference>
<dbReference type="Proteomes" id="UP000290289">
    <property type="component" value="Chromosome 2"/>
</dbReference>
<reference evidence="1 2" key="1">
    <citation type="submission" date="2018-10" db="EMBL/GenBank/DDBJ databases">
        <title>A high-quality apple genome assembly.</title>
        <authorList>
            <person name="Hu J."/>
        </authorList>
    </citation>
    <scope>NUCLEOTIDE SEQUENCE [LARGE SCALE GENOMIC DNA]</scope>
    <source>
        <strain evidence="2">cv. HFTH1</strain>
        <tissue evidence="1">Young leaf</tissue>
    </source>
</reference>
<gene>
    <name evidence="1" type="ORF">DVH24_026122</name>
</gene>
<organism evidence="1 2">
    <name type="scientific">Malus domestica</name>
    <name type="common">Apple</name>
    <name type="synonym">Pyrus malus</name>
    <dbReference type="NCBI Taxonomy" id="3750"/>
    <lineage>
        <taxon>Eukaryota</taxon>
        <taxon>Viridiplantae</taxon>
        <taxon>Streptophyta</taxon>
        <taxon>Embryophyta</taxon>
        <taxon>Tracheophyta</taxon>
        <taxon>Spermatophyta</taxon>
        <taxon>Magnoliopsida</taxon>
        <taxon>eudicotyledons</taxon>
        <taxon>Gunneridae</taxon>
        <taxon>Pentapetalae</taxon>
        <taxon>rosids</taxon>
        <taxon>fabids</taxon>
        <taxon>Rosales</taxon>
        <taxon>Rosaceae</taxon>
        <taxon>Amygdaloideae</taxon>
        <taxon>Maleae</taxon>
        <taxon>Malus</taxon>
    </lineage>
</organism>
<evidence type="ECO:0000313" key="2">
    <source>
        <dbReference type="Proteomes" id="UP000290289"/>
    </source>
</evidence>